<evidence type="ECO:0000313" key="2">
    <source>
        <dbReference type="EMBL" id="KAA2237049.1"/>
    </source>
</evidence>
<keyword evidence="1" id="KW-0812">Transmembrane</keyword>
<reference evidence="2 3" key="2">
    <citation type="submission" date="2019-09" db="EMBL/GenBank/DDBJ databases">
        <authorList>
            <person name="Jin C."/>
        </authorList>
    </citation>
    <scope>NUCLEOTIDE SEQUENCE [LARGE SCALE GENOMIC DNA]</scope>
    <source>
        <strain evidence="2 3">BN140002</strain>
    </source>
</reference>
<accession>A0A5B2VFH2</accession>
<comment type="caution">
    <text evidence="2">The sequence shown here is derived from an EMBL/GenBank/DDBJ whole genome shotgun (WGS) entry which is preliminary data.</text>
</comment>
<dbReference type="OrthoDB" id="7959514at2"/>
<proteinExistence type="predicted"/>
<name>A0A5B2VFH2_9HYPH</name>
<evidence type="ECO:0000313" key="3">
    <source>
        <dbReference type="Proteomes" id="UP000323142"/>
    </source>
</evidence>
<dbReference type="Proteomes" id="UP000323142">
    <property type="component" value="Unassembled WGS sequence"/>
</dbReference>
<keyword evidence="1" id="KW-1133">Transmembrane helix</keyword>
<keyword evidence="1" id="KW-0472">Membrane</keyword>
<gene>
    <name evidence="2" type="ORF">F0L46_12345</name>
</gene>
<dbReference type="RefSeq" id="WP_149817910.1">
    <property type="nucleotide sequence ID" value="NZ_VUOA01000021.1"/>
</dbReference>
<sequence>MDALPHDPRTRDATAGMRRIDGWVALFGAAVAGLALAAAFAGSRMVRDVPMPETGDMSVVLAGRSVALPRTWLREVDGEAVELRVPLAAFGGGASGVVLVRIAPREGGAPPAERSALLYARFLSPVAASAEGGLIRREFRPGTPFEGEILYLAPPDGRAFAARCLPVRMGAARETCLAEIRSGAADITIRLAPEHLGSWQAVTRGLQRLAGS</sequence>
<dbReference type="EMBL" id="VUOA01000021">
    <property type="protein sequence ID" value="KAA2237049.1"/>
    <property type="molecule type" value="Genomic_DNA"/>
</dbReference>
<feature type="transmembrane region" description="Helical" evidence="1">
    <location>
        <begin position="20"/>
        <end position="41"/>
    </location>
</feature>
<organism evidence="2 3">
    <name type="scientific">Salinarimonas soli</name>
    <dbReference type="NCBI Taxonomy" id="1638099"/>
    <lineage>
        <taxon>Bacteria</taxon>
        <taxon>Pseudomonadati</taxon>
        <taxon>Pseudomonadota</taxon>
        <taxon>Alphaproteobacteria</taxon>
        <taxon>Hyphomicrobiales</taxon>
        <taxon>Salinarimonadaceae</taxon>
        <taxon>Salinarimonas</taxon>
    </lineage>
</organism>
<keyword evidence="3" id="KW-1185">Reference proteome</keyword>
<protein>
    <submittedName>
        <fullName evidence="2">Uncharacterized protein</fullName>
    </submittedName>
</protein>
<reference evidence="2 3" key="1">
    <citation type="submission" date="2019-09" db="EMBL/GenBank/DDBJ databases">
        <title>Salinarimonas rosea gen. nov., sp. nov., a new member of the a-2 subgroup of the Proteobacteria.</title>
        <authorList>
            <person name="Liu J."/>
        </authorList>
    </citation>
    <scope>NUCLEOTIDE SEQUENCE [LARGE SCALE GENOMIC DNA]</scope>
    <source>
        <strain evidence="2 3">BN140002</strain>
    </source>
</reference>
<dbReference type="AlphaFoldDB" id="A0A5B2VFH2"/>
<evidence type="ECO:0000256" key="1">
    <source>
        <dbReference type="SAM" id="Phobius"/>
    </source>
</evidence>